<name>A0A7Z2VZW1_9BURK</name>
<keyword evidence="2" id="KW-0732">Signal</keyword>
<reference evidence="3 4" key="1">
    <citation type="submission" date="2020-04" db="EMBL/GenBank/DDBJ databases">
        <title>Genome sequencing of novel species.</title>
        <authorList>
            <person name="Heo J."/>
            <person name="Kim S.-J."/>
            <person name="Kim J.-S."/>
            <person name="Hong S.-B."/>
            <person name="Kwon S.-W."/>
        </authorList>
    </citation>
    <scope>NUCLEOTIDE SEQUENCE [LARGE SCALE GENOMIC DNA]</scope>
    <source>
        <strain evidence="3 4">GN2-R2</strain>
    </source>
</reference>
<evidence type="ECO:0000313" key="4">
    <source>
        <dbReference type="Proteomes" id="UP000502415"/>
    </source>
</evidence>
<dbReference type="KEGG" id="mfy:HH212_21895"/>
<accession>A0A7Z2VZW1</accession>
<dbReference type="AlphaFoldDB" id="A0A7Z2VZW1"/>
<dbReference type="RefSeq" id="WP_170204433.1">
    <property type="nucleotide sequence ID" value="NZ_CP051685.1"/>
</dbReference>
<gene>
    <name evidence="3" type="ORF">HH212_21895</name>
</gene>
<sequence length="129" mass="12977">MLKKLISSAAIAAIAFGAAPAFAQSHSVANTTNPPNEKAASAAVVEATPGAHSTAESNSGKGAKGTKDAQANKGKAKSSKGTRAKIKVDPDISKGHAGNTAKETMQRDPSETVPNEAAVHAFDTSPAKK</sequence>
<feature type="signal peptide" evidence="2">
    <location>
        <begin position="1"/>
        <end position="23"/>
    </location>
</feature>
<feature type="chain" id="PRO_5031275605" evidence="2">
    <location>
        <begin position="24"/>
        <end position="129"/>
    </location>
</feature>
<proteinExistence type="predicted"/>
<feature type="region of interest" description="Disordered" evidence="1">
    <location>
        <begin position="27"/>
        <end position="129"/>
    </location>
</feature>
<keyword evidence="4" id="KW-1185">Reference proteome</keyword>
<evidence type="ECO:0000256" key="2">
    <source>
        <dbReference type="SAM" id="SignalP"/>
    </source>
</evidence>
<protein>
    <submittedName>
        <fullName evidence="3">Uncharacterized protein</fullName>
    </submittedName>
</protein>
<evidence type="ECO:0000256" key="1">
    <source>
        <dbReference type="SAM" id="MobiDB-lite"/>
    </source>
</evidence>
<dbReference type="Proteomes" id="UP000502415">
    <property type="component" value="Chromosome"/>
</dbReference>
<organism evidence="3 4">
    <name type="scientific">Massilia forsythiae</name>
    <dbReference type="NCBI Taxonomy" id="2728020"/>
    <lineage>
        <taxon>Bacteria</taxon>
        <taxon>Pseudomonadati</taxon>
        <taxon>Pseudomonadota</taxon>
        <taxon>Betaproteobacteria</taxon>
        <taxon>Burkholderiales</taxon>
        <taxon>Oxalobacteraceae</taxon>
        <taxon>Telluria group</taxon>
        <taxon>Massilia</taxon>
    </lineage>
</organism>
<feature type="compositionally biased region" description="Basic residues" evidence="1">
    <location>
        <begin position="74"/>
        <end position="85"/>
    </location>
</feature>
<dbReference type="EMBL" id="CP051685">
    <property type="protein sequence ID" value="QJE02346.1"/>
    <property type="molecule type" value="Genomic_DNA"/>
</dbReference>
<evidence type="ECO:0000313" key="3">
    <source>
        <dbReference type="EMBL" id="QJE02346.1"/>
    </source>
</evidence>